<comment type="caution">
    <text evidence="1">The sequence shown here is derived from an EMBL/GenBank/DDBJ whole genome shotgun (WGS) entry which is preliminary data.</text>
</comment>
<reference evidence="1" key="2">
    <citation type="submission" date="2020-09" db="EMBL/GenBank/DDBJ databases">
        <authorList>
            <person name="Sun Q."/>
            <person name="Zhou Y."/>
        </authorList>
    </citation>
    <scope>NUCLEOTIDE SEQUENCE</scope>
    <source>
        <strain evidence="1">CGMCC 1.15478</strain>
    </source>
</reference>
<dbReference type="GO" id="GO:0016491">
    <property type="term" value="F:oxidoreductase activity"/>
    <property type="evidence" value="ECO:0007669"/>
    <property type="project" value="InterPro"/>
</dbReference>
<dbReference type="AlphaFoldDB" id="A0A916U3N8"/>
<name>A0A916U3N8_9ACTN</name>
<dbReference type="Gene3D" id="3.40.109.30">
    <property type="entry name" value="putative nitroreductase (tm1586), domain 2"/>
    <property type="match status" value="1"/>
</dbReference>
<dbReference type="Proteomes" id="UP000641514">
    <property type="component" value="Unassembled WGS sequence"/>
</dbReference>
<evidence type="ECO:0000313" key="1">
    <source>
        <dbReference type="EMBL" id="GGC58469.1"/>
    </source>
</evidence>
<dbReference type="PANTHER" id="PTHR23026">
    <property type="entry name" value="NADPH NITROREDUCTASE"/>
    <property type="match status" value="1"/>
</dbReference>
<organism evidence="1 2">
    <name type="scientific">Hoyosella rhizosphaerae</name>
    <dbReference type="NCBI Taxonomy" id="1755582"/>
    <lineage>
        <taxon>Bacteria</taxon>
        <taxon>Bacillati</taxon>
        <taxon>Actinomycetota</taxon>
        <taxon>Actinomycetes</taxon>
        <taxon>Mycobacteriales</taxon>
        <taxon>Hoyosellaceae</taxon>
        <taxon>Hoyosella</taxon>
    </lineage>
</organism>
<dbReference type="RefSeq" id="WP_188670991.1">
    <property type="nucleotide sequence ID" value="NZ_BMJH01000001.1"/>
</dbReference>
<accession>A0A916U3N8</accession>
<gene>
    <name evidence="1" type="ORF">GCM10011410_08700</name>
</gene>
<dbReference type="InterPro" id="IPR000415">
    <property type="entry name" value="Nitroreductase-like"/>
</dbReference>
<dbReference type="SUPFAM" id="SSF55469">
    <property type="entry name" value="FMN-dependent nitroreductase-like"/>
    <property type="match status" value="1"/>
</dbReference>
<dbReference type="EMBL" id="BMJH01000001">
    <property type="protein sequence ID" value="GGC58469.1"/>
    <property type="molecule type" value="Genomic_DNA"/>
</dbReference>
<dbReference type="Gene3D" id="3.40.109.10">
    <property type="entry name" value="NADH Oxidase"/>
    <property type="match status" value="1"/>
</dbReference>
<dbReference type="InterPro" id="IPR050627">
    <property type="entry name" value="Nitroreductase/BluB"/>
</dbReference>
<sequence length="275" mass="30488">MKKTPDFEVVREALSLARRAPSVWNRQPWQWRFDGENLHLYSDRERMSGVRDPDGRLAMVSCGIALHHCIVALRGLGWATEVVRFPKPADETLLATLVIRPSLVTSAVDLSMFFALDKRRTENRPLAAPGAAAQHLRQLPHEAVHNGTTLTYLDDAGARVIAPSARLPIRTERLSPWGLDPDHSAVAVISTQSDTPADQLAAGETLSAVLLLATAHELATSPVVDIPERDVVRDEATRCGNRAQYPQAIVRIGLRRFPIPPRTHRRTTHDVLQAR</sequence>
<proteinExistence type="predicted"/>
<keyword evidence="2" id="KW-1185">Reference proteome</keyword>
<evidence type="ECO:0000313" key="2">
    <source>
        <dbReference type="Proteomes" id="UP000641514"/>
    </source>
</evidence>
<protein>
    <submittedName>
        <fullName evidence="1">NAD(P)H nitroreductase</fullName>
    </submittedName>
</protein>
<reference evidence="1" key="1">
    <citation type="journal article" date="2014" name="Int. J. Syst. Evol. Microbiol.">
        <title>Complete genome sequence of Corynebacterium casei LMG S-19264T (=DSM 44701T), isolated from a smear-ripened cheese.</title>
        <authorList>
            <consortium name="US DOE Joint Genome Institute (JGI-PGF)"/>
            <person name="Walter F."/>
            <person name="Albersmeier A."/>
            <person name="Kalinowski J."/>
            <person name="Ruckert C."/>
        </authorList>
    </citation>
    <scope>NUCLEOTIDE SEQUENCE</scope>
    <source>
        <strain evidence="1">CGMCC 1.15478</strain>
    </source>
</reference>
<dbReference type="PANTHER" id="PTHR23026:SF123">
    <property type="entry name" value="NAD(P)H NITROREDUCTASE RV3131-RELATED"/>
    <property type="match status" value="1"/>
</dbReference>